<comment type="similarity">
    <text evidence="1">Belongs to the class IV-like SAM-binding methyltransferase superfamily. RNA methyltransferase TrmH family.</text>
</comment>
<dbReference type="EC" id="2.1.1.34" evidence="9"/>
<evidence type="ECO:0000256" key="4">
    <source>
        <dbReference type="ARBA" id="ARBA00022691"/>
    </source>
</evidence>
<name>A0A2G8K9L9_STIJA</name>
<dbReference type="Proteomes" id="UP000230750">
    <property type="component" value="Unassembled WGS sequence"/>
</dbReference>
<keyword evidence="2 13" id="KW-0489">Methyltransferase</keyword>
<dbReference type="InterPro" id="IPR029028">
    <property type="entry name" value="Alpha/beta_knot_MTases"/>
</dbReference>
<comment type="function">
    <text evidence="8">S-adenosyl-L-methionine-dependent 2'-O-ribose methyltransferase that catalyzes the formation of 2'-O-methylguanosine at position 18 (Gm18) in a subset of tRNA. Selectively mediates Gm18 methylation of tRNAGln-TTG/CTG and tRNASer-TGA/GCT. Gm18 modification can enhance the stability of modified tRNAs.</text>
</comment>
<comment type="catalytic activity">
    <reaction evidence="7">
        <text>guanosine(18) in tRNA + S-adenosyl-L-methionine = 2'-O-methylguanosine(18) in tRNA + S-adenosyl-L-homocysteine + H(+)</text>
        <dbReference type="Rhea" id="RHEA:20077"/>
        <dbReference type="Rhea" id="RHEA-COMP:10190"/>
        <dbReference type="Rhea" id="RHEA-COMP:10192"/>
        <dbReference type="ChEBI" id="CHEBI:15378"/>
        <dbReference type="ChEBI" id="CHEBI:57856"/>
        <dbReference type="ChEBI" id="CHEBI:59789"/>
        <dbReference type="ChEBI" id="CHEBI:74269"/>
        <dbReference type="ChEBI" id="CHEBI:74445"/>
        <dbReference type="EC" id="2.1.1.34"/>
    </reaction>
    <physiologicalReaction direction="left-to-right" evidence="7">
        <dbReference type="Rhea" id="RHEA:20078"/>
    </physiologicalReaction>
</comment>
<dbReference type="InterPro" id="IPR045330">
    <property type="entry name" value="TRM3/TARBP1"/>
</dbReference>
<dbReference type="Pfam" id="PF00588">
    <property type="entry name" value="SpoU_methylase"/>
    <property type="match status" value="1"/>
</dbReference>
<proteinExistence type="inferred from homology"/>
<evidence type="ECO:0000256" key="10">
    <source>
        <dbReference type="ARBA" id="ARBA00093636"/>
    </source>
</evidence>
<keyword evidence="14" id="KW-1185">Reference proteome</keyword>
<dbReference type="InterPro" id="IPR029026">
    <property type="entry name" value="tRNA_m1G_MTases_N"/>
</dbReference>
<keyword evidence="3 13" id="KW-0808">Transferase</keyword>
<comment type="caution">
    <text evidence="13">The sequence shown here is derived from an EMBL/GenBank/DDBJ whole genome shotgun (WGS) entry which is preliminary data.</text>
</comment>
<dbReference type="AlphaFoldDB" id="A0A2G8K9L9"/>
<dbReference type="EMBL" id="MRZV01000761">
    <property type="protein sequence ID" value="PIK44701.1"/>
    <property type="molecule type" value="Genomic_DNA"/>
</dbReference>
<evidence type="ECO:0000256" key="6">
    <source>
        <dbReference type="ARBA" id="ARBA00022990"/>
    </source>
</evidence>
<dbReference type="GO" id="GO:0030488">
    <property type="term" value="P:tRNA methylation"/>
    <property type="evidence" value="ECO:0007669"/>
    <property type="project" value="InterPro"/>
</dbReference>
<dbReference type="GO" id="GO:0003723">
    <property type="term" value="F:RNA binding"/>
    <property type="evidence" value="ECO:0007669"/>
    <property type="project" value="UniProtKB-KW"/>
</dbReference>
<evidence type="ECO:0000256" key="5">
    <source>
        <dbReference type="ARBA" id="ARBA00022884"/>
    </source>
</evidence>
<dbReference type="OrthoDB" id="241340at2759"/>
<keyword evidence="4" id="KW-0949">S-adenosyl-L-methionine</keyword>
<evidence type="ECO:0000259" key="12">
    <source>
        <dbReference type="Pfam" id="PF00588"/>
    </source>
</evidence>
<keyword evidence="6" id="KW-0007">Acetylation</keyword>
<accession>A0A2G8K9L9</accession>
<dbReference type="SUPFAM" id="SSF75217">
    <property type="entry name" value="alpha/beta knot"/>
    <property type="match status" value="1"/>
</dbReference>
<dbReference type="STRING" id="307972.A0A2G8K9L9"/>
<evidence type="ECO:0000313" key="14">
    <source>
        <dbReference type="Proteomes" id="UP000230750"/>
    </source>
</evidence>
<dbReference type="InterPro" id="IPR044748">
    <property type="entry name" value="Trm3/TARBP1_C"/>
</dbReference>
<evidence type="ECO:0000256" key="3">
    <source>
        <dbReference type="ARBA" id="ARBA00022679"/>
    </source>
</evidence>
<protein>
    <recommendedName>
        <fullName evidence="10">tRNA (guanosine(18)-2'-O)-methyltransferase TARBP1</fullName>
        <ecNumber evidence="9">2.1.1.34</ecNumber>
    </recommendedName>
    <alternativeName>
        <fullName evidence="11">TAR RNA-binding protein 1</fullName>
    </alternativeName>
</protein>
<evidence type="ECO:0000256" key="8">
    <source>
        <dbReference type="ARBA" id="ARBA00093361"/>
    </source>
</evidence>
<gene>
    <name evidence="13" type="ORF">BSL78_18452</name>
</gene>
<evidence type="ECO:0000256" key="9">
    <source>
        <dbReference type="ARBA" id="ARBA00093594"/>
    </source>
</evidence>
<dbReference type="GO" id="GO:0141100">
    <property type="term" value="F:tRNA (guanine(18)-2'-O)-methyltransferase activity"/>
    <property type="evidence" value="ECO:0007669"/>
    <property type="project" value="UniProtKB-EC"/>
</dbReference>
<keyword evidence="5" id="KW-0694">RNA-binding</keyword>
<evidence type="ECO:0000256" key="1">
    <source>
        <dbReference type="ARBA" id="ARBA00007228"/>
    </source>
</evidence>
<evidence type="ECO:0000256" key="7">
    <source>
        <dbReference type="ARBA" id="ARBA00093266"/>
    </source>
</evidence>
<organism evidence="13 14">
    <name type="scientific">Stichopus japonicus</name>
    <name type="common">Sea cucumber</name>
    <dbReference type="NCBI Taxonomy" id="307972"/>
    <lineage>
        <taxon>Eukaryota</taxon>
        <taxon>Metazoa</taxon>
        <taxon>Echinodermata</taxon>
        <taxon>Eleutherozoa</taxon>
        <taxon>Echinozoa</taxon>
        <taxon>Holothuroidea</taxon>
        <taxon>Aspidochirotacea</taxon>
        <taxon>Aspidochirotida</taxon>
        <taxon>Stichopodidae</taxon>
        <taxon>Apostichopus</taxon>
    </lineage>
</organism>
<evidence type="ECO:0000256" key="11">
    <source>
        <dbReference type="ARBA" id="ARBA00093656"/>
    </source>
</evidence>
<dbReference type="InterPro" id="IPR001537">
    <property type="entry name" value="SpoU_MeTrfase"/>
</dbReference>
<dbReference type="FunFam" id="3.40.1280.10:FF:000010">
    <property type="entry name" value="probable methyltransferase TARBP1"/>
    <property type="match status" value="1"/>
</dbReference>
<dbReference type="PANTHER" id="PTHR12029:SF11">
    <property type="entry name" value="METHYLTRANSFERASE TARBP1-RELATED"/>
    <property type="match status" value="1"/>
</dbReference>
<sequence>MLLENYISLQFRVSTSFSKLHTNFLTLASINFLDTSKVSLHEFFTFLAALNAPGPLRRGDQIWEQLCCWLKSNENTLLCDSSSIMDSTFLQDFRKVLSGNDHPSEGDGSLLHDVEVKRLVLQILALSDVRRQLLPDHEREQSTLFTSLILPLQDILCSMGSHVYLPSGKADRAIQVLSSIVNFVLEADMSFQRSCNEGVDIIAKKLCSRDIHISQETVTSLDKVHTYLDLLSAISNFVSNEAIAKSAGIHQVSQELARFKESLTKDCQKVLTSSFDTQLASSNPELCCEAITASWCCVLDSYRNKDFWELYSSFVKLAFQIELMQEGPESPIFESLNKIIEFILNKGKVKLGLVNFVITNICHTWHKMLSDKSQARNVITAASNHLHLLKKAVLFGSLRKEGRLREEMLIYLSQNTSLGALRDRLKITSYEKDPALVRVTLINLIIRLGETKLPEAEKFLVELLQSLLEEDISVTPQGKCYVINSQVHRIKQRVWQAALVIVNYLPKEPASSIFQQILLQLASENQSSAKHMMEWLVVLMTHRFPSTVNQFWARVDEMVKGSRSGFSPILIIISHLGSVQPSRDCKAIPIIFPWSMAPTSSLRVQSQVSLYKIWLDCKREGLSEVLEKFPALNASMEYNENRGSSITNKMEGNFFLRDFHPLLDYSIEDGSTSIPLFNNRDALRTAQKLGKAAEKQRFATKFSSVDLNVIDFKEKPLPLGVDVQKKITPLREELAPGFGDDSQSNTEGKRSQLVVVATLVDRLPNLGGLCRTSEIFGVEKLIIGSARYLEDKSFLGLSVTAERWLPMKEVRPSELKDYLTEMRHHGYTLVGVEQTANSVQMTEYRFPAKTVILLGNERTGIPVELIHHLDVCVEIPQLGYIRSLNVHVSGALMVWEYTKQQMLGL</sequence>
<feature type="domain" description="tRNA/rRNA methyltransferase SpoU type" evidence="12">
    <location>
        <begin position="753"/>
        <end position="894"/>
    </location>
</feature>
<dbReference type="PANTHER" id="PTHR12029">
    <property type="entry name" value="RNA METHYLTRANSFERASE"/>
    <property type="match status" value="1"/>
</dbReference>
<evidence type="ECO:0000256" key="2">
    <source>
        <dbReference type="ARBA" id="ARBA00022603"/>
    </source>
</evidence>
<dbReference type="Gene3D" id="3.40.1280.10">
    <property type="match status" value="1"/>
</dbReference>
<reference evidence="13 14" key="1">
    <citation type="journal article" date="2017" name="PLoS Biol.">
        <title>The sea cucumber genome provides insights into morphological evolution and visceral regeneration.</title>
        <authorList>
            <person name="Zhang X."/>
            <person name="Sun L."/>
            <person name="Yuan J."/>
            <person name="Sun Y."/>
            <person name="Gao Y."/>
            <person name="Zhang L."/>
            <person name="Li S."/>
            <person name="Dai H."/>
            <person name="Hamel J.F."/>
            <person name="Liu C."/>
            <person name="Yu Y."/>
            <person name="Liu S."/>
            <person name="Lin W."/>
            <person name="Guo K."/>
            <person name="Jin S."/>
            <person name="Xu P."/>
            <person name="Storey K.B."/>
            <person name="Huan P."/>
            <person name="Zhang T."/>
            <person name="Zhou Y."/>
            <person name="Zhang J."/>
            <person name="Lin C."/>
            <person name="Li X."/>
            <person name="Xing L."/>
            <person name="Huo D."/>
            <person name="Sun M."/>
            <person name="Wang L."/>
            <person name="Mercier A."/>
            <person name="Li F."/>
            <person name="Yang H."/>
            <person name="Xiang J."/>
        </authorList>
    </citation>
    <scope>NUCLEOTIDE SEQUENCE [LARGE SCALE GENOMIC DNA]</scope>
    <source>
        <strain evidence="13">Shaxun</strain>
        <tissue evidence="13">Muscle</tissue>
    </source>
</reference>
<evidence type="ECO:0000313" key="13">
    <source>
        <dbReference type="EMBL" id="PIK44701.1"/>
    </source>
</evidence>
<dbReference type="CDD" id="cd18091">
    <property type="entry name" value="SpoU-like_TRM3-like"/>
    <property type="match status" value="1"/>
</dbReference>